<feature type="domain" description="HTH cro/C1-type" evidence="1">
    <location>
        <begin position="7"/>
        <end position="60"/>
    </location>
</feature>
<dbReference type="Gene3D" id="1.10.260.40">
    <property type="entry name" value="lambda repressor-like DNA-binding domains"/>
    <property type="match status" value="1"/>
</dbReference>
<dbReference type="SMART" id="SM00530">
    <property type="entry name" value="HTH_XRE"/>
    <property type="match status" value="1"/>
</dbReference>
<proteinExistence type="predicted"/>
<dbReference type="EMBL" id="LT907782">
    <property type="protein sequence ID" value="SNX59078.1"/>
    <property type="molecule type" value="Genomic_DNA"/>
</dbReference>
<evidence type="ECO:0000313" key="3">
    <source>
        <dbReference type="Proteomes" id="UP000242498"/>
    </source>
</evidence>
<dbReference type="Proteomes" id="UP000242498">
    <property type="component" value="Chromosome I"/>
</dbReference>
<evidence type="ECO:0000259" key="1">
    <source>
        <dbReference type="PROSITE" id="PS50943"/>
    </source>
</evidence>
<sequence>MNIGERLVQERKRLGLSQTAFAKQIGVSLSSQKRYELGEREPNIGYLERAMRLGMDISYILTDIRREQDHLKELGIDEFHGARIFDAIANYLNLLKMICQQ</sequence>
<evidence type="ECO:0000313" key="2">
    <source>
        <dbReference type="EMBL" id="SNX59078.1"/>
    </source>
</evidence>
<dbReference type="OrthoDB" id="7011085at2"/>
<name>A0A285BVZ6_9PROT</name>
<accession>A0A285BVZ6</accession>
<dbReference type="CDD" id="cd00093">
    <property type="entry name" value="HTH_XRE"/>
    <property type="match status" value="1"/>
</dbReference>
<reference evidence="2 3" key="1">
    <citation type="submission" date="2017-08" db="EMBL/GenBank/DDBJ databases">
        <authorList>
            <person name="de Groot N.N."/>
        </authorList>
    </citation>
    <scope>NUCLEOTIDE SEQUENCE [LARGE SCALE GENOMIC DNA]</scope>
    <source>
        <strain evidence="2 3">Nm15</strain>
    </source>
</reference>
<dbReference type="RefSeq" id="WP_096291885.1">
    <property type="nucleotide sequence ID" value="NZ_LT907782.1"/>
</dbReference>
<dbReference type="InterPro" id="IPR010982">
    <property type="entry name" value="Lambda_DNA-bd_dom_sf"/>
</dbReference>
<dbReference type="PROSITE" id="PS50943">
    <property type="entry name" value="HTH_CROC1"/>
    <property type="match status" value="1"/>
</dbReference>
<dbReference type="SUPFAM" id="SSF47413">
    <property type="entry name" value="lambda repressor-like DNA-binding domains"/>
    <property type="match status" value="1"/>
</dbReference>
<dbReference type="AlphaFoldDB" id="A0A285BVZ6"/>
<protein>
    <submittedName>
        <fullName evidence="2">Helix-turn-helix domain-containing protein</fullName>
    </submittedName>
</protein>
<organism evidence="2 3">
    <name type="scientific">Nitrosomonas ureae</name>
    <dbReference type="NCBI Taxonomy" id="44577"/>
    <lineage>
        <taxon>Bacteria</taxon>
        <taxon>Pseudomonadati</taxon>
        <taxon>Pseudomonadota</taxon>
        <taxon>Betaproteobacteria</taxon>
        <taxon>Nitrosomonadales</taxon>
        <taxon>Nitrosomonadaceae</taxon>
        <taxon>Nitrosomonas</taxon>
    </lineage>
</organism>
<dbReference type="InterPro" id="IPR001387">
    <property type="entry name" value="Cro/C1-type_HTH"/>
</dbReference>
<dbReference type="GO" id="GO:0003677">
    <property type="term" value="F:DNA binding"/>
    <property type="evidence" value="ECO:0007669"/>
    <property type="project" value="InterPro"/>
</dbReference>
<gene>
    <name evidence="2" type="ORF">SAMN06296273_0517</name>
</gene>
<dbReference type="Pfam" id="PF13560">
    <property type="entry name" value="HTH_31"/>
    <property type="match status" value="1"/>
</dbReference>